<comment type="caution">
    <text evidence="2">The sequence shown here is derived from an EMBL/GenBank/DDBJ whole genome shotgun (WGS) entry which is preliminary data.</text>
</comment>
<dbReference type="EMBL" id="VDFY01000154">
    <property type="protein sequence ID" value="TNH28673.1"/>
    <property type="molecule type" value="Genomic_DNA"/>
</dbReference>
<dbReference type="OrthoDB" id="7376058at2"/>
<sequence>MPPEPVAVGDSRPAACHHTDQSVSHRRGPATPGTTATRTAYRIDQMPEHVSSGYLDGDPNAIPVPDLDRTDLLDGCVGPPVVPDRRGHREEPLRDAGDHSGWGAPTVSFQVELAFEGVVDRLDPLPDTGEVAEAALLVLAVRAGQQYPDLLGGVPIDLLAGQALVGQHHR</sequence>
<keyword evidence="3" id="KW-1185">Reference proteome</keyword>
<organism evidence="2 3">
    <name type="scientific">Micromonospora orduensis</name>
    <dbReference type="NCBI Taxonomy" id="1420891"/>
    <lineage>
        <taxon>Bacteria</taxon>
        <taxon>Bacillati</taxon>
        <taxon>Actinomycetota</taxon>
        <taxon>Actinomycetes</taxon>
        <taxon>Micromonosporales</taxon>
        <taxon>Micromonosporaceae</taxon>
        <taxon>Micromonospora</taxon>
    </lineage>
</organism>
<reference evidence="2 3" key="1">
    <citation type="submission" date="2019-06" db="EMBL/GenBank/DDBJ databases">
        <title>Micromonospora ordensis sp. nov., isolated from deep marine sediment.</title>
        <authorList>
            <person name="Veyisoglu A."/>
            <person name="Carro L."/>
            <person name="Klenk H.-P."/>
            <person name="Sahin N."/>
        </authorList>
    </citation>
    <scope>NUCLEOTIDE SEQUENCE [LARGE SCALE GENOMIC DNA]</scope>
    <source>
        <strain evidence="2 3">S2509</strain>
    </source>
</reference>
<evidence type="ECO:0000313" key="3">
    <source>
        <dbReference type="Proteomes" id="UP000306145"/>
    </source>
</evidence>
<feature type="compositionally biased region" description="Low complexity" evidence="1">
    <location>
        <begin position="29"/>
        <end position="40"/>
    </location>
</feature>
<dbReference type="AlphaFoldDB" id="A0A5C4QSH2"/>
<proteinExistence type="predicted"/>
<gene>
    <name evidence="2" type="ORF">FHG89_14670</name>
</gene>
<dbReference type="Proteomes" id="UP000306145">
    <property type="component" value="Unassembled WGS sequence"/>
</dbReference>
<evidence type="ECO:0000313" key="2">
    <source>
        <dbReference type="EMBL" id="TNH28673.1"/>
    </source>
</evidence>
<feature type="region of interest" description="Disordered" evidence="1">
    <location>
        <begin position="77"/>
        <end position="102"/>
    </location>
</feature>
<evidence type="ECO:0000256" key="1">
    <source>
        <dbReference type="SAM" id="MobiDB-lite"/>
    </source>
</evidence>
<accession>A0A5C4QSH2</accession>
<name>A0A5C4QSH2_9ACTN</name>
<feature type="compositionally biased region" description="Basic and acidic residues" evidence="1">
    <location>
        <begin position="83"/>
        <end position="98"/>
    </location>
</feature>
<protein>
    <submittedName>
        <fullName evidence="2">Uncharacterized protein</fullName>
    </submittedName>
</protein>
<feature type="region of interest" description="Disordered" evidence="1">
    <location>
        <begin position="1"/>
        <end position="40"/>
    </location>
</feature>